<organism evidence="1 2">
    <name type="scientific">Caballeronia sordidicola</name>
    <name type="common">Burkholderia sordidicola</name>
    <dbReference type="NCBI Taxonomy" id="196367"/>
    <lineage>
        <taxon>Bacteria</taxon>
        <taxon>Pseudomonadati</taxon>
        <taxon>Pseudomonadota</taxon>
        <taxon>Betaproteobacteria</taxon>
        <taxon>Burkholderiales</taxon>
        <taxon>Burkholderiaceae</taxon>
        <taxon>Caballeronia</taxon>
    </lineage>
</organism>
<gene>
    <name evidence="1" type="ORF">PAMC26577_28940</name>
</gene>
<protein>
    <submittedName>
        <fullName evidence="1">Uncharacterized protein</fullName>
    </submittedName>
</protein>
<proteinExistence type="predicted"/>
<dbReference type="AlphaFoldDB" id="A0A242MG85"/>
<evidence type="ECO:0000313" key="2">
    <source>
        <dbReference type="Proteomes" id="UP000195221"/>
    </source>
</evidence>
<reference evidence="1 2" key="1">
    <citation type="submission" date="2017-03" db="EMBL/GenBank/DDBJ databases">
        <title>Genome analysis of strain PAMC 26577.</title>
        <authorList>
            <person name="Oh H.-M."/>
            <person name="Yang J.-A."/>
        </authorList>
    </citation>
    <scope>NUCLEOTIDE SEQUENCE [LARGE SCALE GENOMIC DNA]</scope>
    <source>
        <strain evidence="1 2">PAMC 26577</strain>
    </source>
</reference>
<comment type="caution">
    <text evidence="1">The sequence shown here is derived from an EMBL/GenBank/DDBJ whole genome shotgun (WGS) entry which is preliminary data.</text>
</comment>
<evidence type="ECO:0000313" key="1">
    <source>
        <dbReference type="EMBL" id="OTP69750.1"/>
    </source>
</evidence>
<accession>A0A242MG85</accession>
<name>A0A242MG85_CABSO</name>
<sequence>MASQSGLTYRQTIDAINALYNIALVSRQGRKFTARWGSPRLIAPDPAVAAARRLEDYFRGSEISR</sequence>
<dbReference type="EMBL" id="NBTZ01000112">
    <property type="protein sequence ID" value="OTP69750.1"/>
    <property type="molecule type" value="Genomic_DNA"/>
</dbReference>
<dbReference type="Proteomes" id="UP000195221">
    <property type="component" value="Unassembled WGS sequence"/>
</dbReference>